<comment type="caution">
    <text evidence="2">The sequence shown here is derived from an EMBL/GenBank/DDBJ whole genome shotgun (WGS) entry which is preliminary data.</text>
</comment>
<dbReference type="AlphaFoldDB" id="A0AAV7LHS5"/>
<dbReference type="EMBL" id="JANPWB010000015">
    <property type="protein sequence ID" value="KAJ1088908.1"/>
    <property type="molecule type" value="Genomic_DNA"/>
</dbReference>
<evidence type="ECO:0000256" key="1">
    <source>
        <dbReference type="SAM" id="MobiDB-lite"/>
    </source>
</evidence>
<evidence type="ECO:0000313" key="3">
    <source>
        <dbReference type="Proteomes" id="UP001066276"/>
    </source>
</evidence>
<protein>
    <submittedName>
        <fullName evidence="2">Uncharacterized protein</fullName>
    </submittedName>
</protein>
<evidence type="ECO:0000313" key="2">
    <source>
        <dbReference type="EMBL" id="KAJ1088908.1"/>
    </source>
</evidence>
<gene>
    <name evidence="2" type="ORF">NDU88_002062</name>
</gene>
<name>A0AAV7LHS5_PLEWA</name>
<feature type="compositionally biased region" description="Basic residues" evidence="1">
    <location>
        <begin position="24"/>
        <end position="45"/>
    </location>
</feature>
<reference evidence="2" key="1">
    <citation type="journal article" date="2022" name="bioRxiv">
        <title>Sequencing and chromosome-scale assembly of the giantPleurodeles waltlgenome.</title>
        <authorList>
            <person name="Brown T."/>
            <person name="Elewa A."/>
            <person name="Iarovenko S."/>
            <person name="Subramanian E."/>
            <person name="Araus A.J."/>
            <person name="Petzold A."/>
            <person name="Susuki M."/>
            <person name="Suzuki K.-i.T."/>
            <person name="Hayashi T."/>
            <person name="Toyoda A."/>
            <person name="Oliveira C."/>
            <person name="Osipova E."/>
            <person name="Leigh N.D."/>
            <person name="Simon A."/>
            <person name="Yun M.H."/>
        </authorList>
    </citation>
    <scope>NUCLEOTIDE SEQUENCE</scope>
    <source>
        <strain evidence="2">20211129_DDA</strain>
        <tissue evidence="2">Liver</tissue>
    </source>
</reference>
<sequence length="120" mass="12372">MLDSDSGRVASSAQAGRTASGCPTKRRRREVGRFGRRTARLRTSRSSRFTPLLSRCCSRHNVPVPGGELWSGSAGAQKETGAGGSSAGLPSDGEEALRDAVELRRSGAGCAAPLIGEGGT</sequence>
<feature type="region of interest" description="Disordered" evidence="1">
    <location>
        <begin position="1"/>
        <end position="46"/>
    </location>
</feature>
<keyword evidence="3" id="KW-1185">Reference proteome</keyword>
<accession>A0AAV7LHS5</accession>
<organism evidence="2 3">
    <name type="scientific">Pleurodeles waltl</name>
    <name type="common">Iberian ribbed newt</name>
    <dbReference type="NCBI Taxonomy" id="8319"/>
    <lineage>
        <taxon>Eukaryota</taxon>
        <taxon>Metazoa</taxon>
        <taxon>Chordata</taxon>
        <taxon>Craniata</taxon>
        <taxon>Vertebrata</taxon>
        <taxon>Euteleostomi</taxon>
        <taxon>Amphibia</taxon>
        <taxon>Batrachia</taxon>
        <taxon>Caudata</taxon>
        <taxon>Salamandroidea</taxon>
        <taxon>Salamandridae</taxon>
        <taxon>Pleurodelinae</taxon>
        <taxon>Pleurodeles</taxon>
    </lineage>
</organism>
<dbReference type="Proteomes" id="UP001066276">
    <property type="component" value="Chromosome 11"/>
</dbReference>
<proteinExistence type="predicted"/>
<feature type="region of interest" description="Disordered" evidence="1">
    <location>
        <begin position="67"/>
        <end position="98"/>
    </location>
</feature>